<dbReference type="InterPro" id="IPR023346">
    <property type="entry name" value="Lysozyme-like_dom_sf"/>
</dbReference>
<dbReference type="PANTHER" id="PTHR37423">
    <property type="entry name" value="SOLUBLE LYTIC MUREIN TRANSGLYCOSYLASE-RELATED"/>
    <property type="match status" value="1"/>
</dbReference>
<organism evidence="3 4">
    <name type="scientific">Brenneria populi</name>
    <dbReference type="NCBI Taxonomy" id="1505588"/>
    <lineage>
        <taxon>Bacteria</taxon>
        <taxon>Pseudomonadati</taxon>
        <taxon>Pseudomonadota</taxon>
        <taxon>Gammaproteobacteria</taxon>
        <taxon>Enterobacterales</taxon>
        <taxon>Pectobacteriaceae</taxon>
        <taxon>Brenneria</taxon>
    </lineage>
</organism>
<protein>
    <submittedName>
        <fullName evidence="3">Lytic transglycosylase domain-containing protein</fullName>
        <ecNumber evidence="3">4.2.2.n1</ecNumber>
    </submittedName>
</protein>
<evidence type="ECO:0000313" key="3">
    <source>
        <dbReference type="EMBL" id="MEC5343656.1"/>
    </source>
</evidence>
<feature type="domain" description="Transglycosylase SLT" evidence="2">
    <location>
        <begin position="408"/>
        <end position="504"/>
    </location>
</feature>
<gene>
    <name evidence="3" type="ORF">VSX58_13735</name>
</gene>
<dbReference type="InterPro" id="IPR008258">
    <property type="entry name" value="Transglycosylase_SLT_dom_1"/>
</dbReference>
<dbReference type="EC" id="4.2.2.n1" evidence="3"/>
<evidence type="ECO:0000259" key="2">
    <source>
        <dbReference type="Pfam" id="PF01464"/>
    </source>
</evidence>
<dbReference type="Pfam" id="PF01464">
    <property type="entry name" value="SLT"/>
    <property type="match status" value="1"/>
</dbReference>
<dbReference type="RefSeq" id="WP_327618582.1">
    <property type="nucleotide sequence ID" value="NZ_JAYWTM010000011.1"/>
</dbReference>
<proteinExistence type="inferred from homology"/>
<dbReference type="PANTHER" id="PTHR37423:SF2">
    <property type="entry name" value="MEMBRANE-BOUND LYTIC MUREIN TRANSGLYCOSYLASE C"/>
    <property type="match status" value="1"/>
</dbReference>
<accession>A0ABU6JTQ9</accession>
<comment type="caution">
    <text evidence="3">The sequence shown here is derived from an EMBL/GenBank/DDBJ whole genome shotgun (WGS) entry which is preliminary data.</text>
</comment>
<dbReference type="GO" id="GO:0016829">
    <property type="term" value="F:lyase activity"/>
    <property type="evidence" value="ECO:0007669"/>
    <property type="project" value="UniProtKB-KW"/>
</dbReference>
<dbReference type="Gene3D" id="1.10.530.10">
    <property type="match status" value="1"/>
</dbReference>
<sequence length="599" mass="64179">MANAFDFQLNADDKASAAIIRIEDAIRHLNPQLDKTREGLKLGGNDSADGVSKINKVIDGLGKSAKDSVQHIGDIVPPLKMVGELAGKYSGMALKFGAVGAAAYGIGKGVAAAAAGLRHAAEGANRLDVAAKNAGMRVDDFSRISGALQIVGADAQSANAAVEGFSKKLYDATHGDAPEVIGVFNRLGVQIAKTKDGTIDVVKTFEDLARVIPTLNPQDQKSAADLLGFGEHELALLRRGAEYKELLTKSDNFGLTMDPALNDQLTDANAAMNELSASWDGFKQKVANTLWSALLSDGSVKDGIEGISDFLTNGDTIGFNHMLGITRSDSAKTLREIEGNKEFYNSLPWDEQGSVNVGYLTDNVKNKYEQWNRPVNAAIQLQRDIYAATHPRYSPGTNQNEQAWLSQMEGKYKLPSGVLDKIYDAESSRGRFLHSPAGAQGPFQFMPATGRDYGLNTQADRMDFKKSSEAAAKYFRDLLKMFDGDVAKAVASYNWGQGNVSKYGLGRAPAETRGYLAKVMPGLPLNHPVENSAGGTFNRESLFSGGGSVSEISQQVENGVRAGMVDSKTQVEVTLINQNTGDRQTVTGQGAKVSTSLPW</sequence>
<comment type="similarity">
    <text evidence="1">Belongs to the transglycosylase Slt family.</text>
</comment>
<evidence type="ECO:0000256" key="1">
    <source>
        <dbReference type="ARBA" id="ARBA00007734"/>
    </source>
</evidence>
<name>A0ABU6JTQ9_9GAMM</name>
<dbReference type="SUPFAM" id="SSF53955">
    <property type="entry name" value="Lysozyme-like"/>
    <property type="match status" value="1"/>
</dbReference>
<keyword evidence="3" id="KW-0456">Lyase</keyword>
<reference evidence="3 4" key="1">
    <citation type="journal article" date="2017" name="Int. J. Syst. Evol. Microbiol.">
        <title>Brenneria populi subsp. brevivirga subsp. nov. isolated from symptomatic bark of Populus x euramericana canker, and description of Brenneria populi subsp. populi subsp. nov.</title>
        <authorList>
            <person name="Zheng M.H."/>
            <person name="Piao C.G."/>
            <person name="Xue H."/>
            <person name="Guo M.W."/>
            <person name="Li Y."/>
        </authorList>
    </citation>
    <scope>NUCLEOTIDE SEQUENCE [LARGE SCALE GENOMIC DNA]</scope>
    <source>
        <strain evidence="3 4">D9-5</strain>
    </source>
</reference>
<keyword evidence="4" id="KW-1185">Reference proteome</keyword>
<dbReference type="EMBL" id="JAYWTM010000011">
    <property type="protein sequence ID" value="MEC5343656.1"/>
    <property type="molecule type" value="Genomic_DNA"/>
</dbReference>
<dbReference type="CDD" id="cd00254">
    <property type="entry name" value="LT-like"/>
    <property type="match status" value="1"/>
</dbReference>
<dbReference type="Proteomes" id="UP001309705">
    <property type="component" value="Unassembled WGS sequence"/>
</dbReference>
<evidence type="ECO:0000313" key="4">
    <source>
        <dbReference type="Proteomes" id="UP001309705"/>
    </source>
</evidence>